<dbReference type="PANTHER" id="PTHR11207">
    <property type="entry name" value="RIBONUCLEASE III"/>
    <property type="match status" value="1"/>
</dbReference>
<feature type="domain" description="RNase III" evidence="10">
    <location>
        <begin position="22"/>
        <end position="147"/>
    </location>
</feature>
<accession>A0A7D4BCQ8</accession>
<dbReference type="Gene3D" id="1.10.1520.10">
    <property type="entry name" value="Ribonuclease III domain"/>
    <property type="match status" value="1"/>
</dbReference>
<dbReference type="Proteomes" id="UP000500961">
    <property type="component" value="Chromosome"/>
</dbReference>
<dbReference type="GO" id="GO:0006364">
    <property type="term" value="P:rRNA processing"/>
    <property type="evidence" value="ECO:0007669"/>
    <property type="project" value="UniProtKB-UniRule"/>
</dbReference>
<dbReference type="GO" id="GO:0008033">
    <property type="term" value="P:tRNA processing"/>
    <property type="evidence" value="ECO:0007669"/>
    <property type="project" value="UniProtKB-KW"/>
</dbReference>
<keyword evidence="8" id="KW-0699">rRNA-binding</keyword>
<feature type="binding site" evidence="8">
    <location>
        <position position="136"/>
    </location>
    <ligand>
        <name>Mg(2+)</name>
        <dbReference type="ChEBI" id="CHEBI:18420"/>
    </ligand>
</feature>
<evidence type="ECO:0000259" key="10">
    <source>
        <dbReference type="PROSITE" id="PS50142"/>
    </source>
</evidence>
<comment type="catalytic activity">
    <reaction evidence="1 8">
        <text>Endonucleolytic cleavage to 5'-phosphomonoester.</text>
        <dbReference type="EC" id="3.1.26.3"/>
    </reaction>
</comment>
<feature type="domain" description="DRBM" evidence="9">
    <location>
        <begin position="175"/>
        <end position="243"/>
    </location>
</feature>
<dbReference type="SMART" id="SM00535">
    <property type="entry name" value="RIBOc"/>
    <property type="match status" value="1"/>
</dbReference>
<feature type="binding site" evidence="8">
    <location>
        <position position="133"/>
    </location>
    <ligand>
        <name>Mg(2+)</name>
        <dbReference type="ChEBI" id="CHEBI:18420"/>
    </ligand>
</feature>
<evidence type="ECO:0000313" key="11">
    <source>
        <dbReference type="EMBL" id="QKG81100.1"/>
    </source>
</evidence>
<comment type="function">
    <text evidence="8">Digests double-stranded RNA. Involved in the processing of primary rRNA transcript to yield the immediate precursors to the large and small rRNAs (23S and 16S). Processes some mRNAs, and tRNAs when they are encoded in the rRNA operon. Processes pre-crRNA and tracrRNA of type II CRISPR loci if present in the organism.</text>
</comment>
<keyword evidence="6 8" id="KW-0378">Hydrolase</keyword>
<dbReference type="NCBIfam" id="TIGR02191">
    <property type="entry name" value="RNaseIII"/>
    <property type="match status" value="1"/>
</dbReference>
<dbReference type="InterPro" id="IPR014720">
    <property type="entry name" value="dsRBD_dom"/>
</dbReference>
<sequence>MLKFLSKPFRQLTIPASDREFYRSLKHILGYSPDNLEIYKLALIHRSASVIISPGQKFDNERLEYLGDAVLDAIVADFLFGEFPSGDEGFLTKMRSKIVSRNSMNQLAVSIGLPNLIMVSNGALNHQKYIYGNALEAIVGAMFIDKGFKFTSDVVINNFLRQHINLDELQAIEHDYKSKLLEIAQKHHVKVTFDTHAINTEKQSPHFEAILFWDENEIGRGSGNSKKEAEQGASKQGIDWLEKNILSNSDE</sequence>
<dbReference type="SMART" id="SM00358">
    <property type="entry name" value="DSRM"/>
    <property type="match status" value="1"/>
</dbReference>
<comment type="subunit">
    <text evidence="8">Homodimer.</text>
</comment>
<comment type="cofactor">
    <cofactor evidence="8">
        <name>Mg(2+)</name>
        <dbReference type="ChEBI" id="CHEBI:18420"/>
    </cofactor>
</comment>
<dbReference type="HAMAP" id="MF_00104">
    <property type="entry name" value="RNase_III"/>
    <property type="match status" value="1"/>
</dbReference>
<evidence type="ECO:0000256" key="4">
    <source>
        <dbReference type="ARBA" id="ARBA00022722"/>
    </source>
</evidence>
<dbReference type="CDD" id="cd10845">
    <property type="entry name" value="DSRM_RNAse_III_family"/>
    <property type="match status" value="1"/>
</dbReference>
<dbReference type="GO" id="GO:0004525">
    <property type="term" value="F:ribonuclease III activity"/>
    <property type="evidence" value="ECO:0007669"/>
    <property type="project" value="UniProtKB-UniRule"/>
</dbReference>
<dbReference type="SUPFAM" id="SSF54768">
    <property type="entry name" value="dsRNA-binding domain-like"/>
    <property type="match status" value="1"/>
</dbReference>
<name>A0A7D4BCQ8_9BACT</name>
<dbReference type="GO" id="GO:0010468">
    <property type="term" value="P:regulation of gene expression"/>
    <property type="evidence" value="ECO:0007669"/>
    <property type="project" value="TreeGrafter"/>
</dbReference>
<dbReference type="Pfam" id="PF00035">
    <property type="entry name" value="dsrm"/>
    <property type="match status" value="1"/>
</dbReference>
<evidence type="ECO:0000259" key="9">
    <source>
        <dbReference type="PROSITE" id="PS50137"/>
    </source>
</evidence>
<keyword evidence="8" id="KW-0479">Metal-binding</keyword>
<gene>
    <name evidence="8 11" type="primary">rnc</name>
    <name evidence="11" type="ORF">FHG85_12765</name>
</gene>
<dbReference type="SUPFAM" id="SSF69065">
    <property type="entry name" value="RNase III domain-like"/>
    <property type="match status" value="1"/>
</dbReference>
<dbReference type="KEGG" id="ttz:FHG85_12765"/>
<keyword evidence="8" id="KW-0819">tRNA processing</keyword>
<evidence type="ECO:0000256" key="6">
    <source>
        <dbReference type="ARBA" id="ARBA00022801"/>
    </source>
</evidence>
<evidence type="ECO:0000313" key="12">
    <source>
        <dbReference type="Proteomes" id="UP000500961"/>
    </source>
</evidence>
<keyword evidence="7 8" id="KW-0694">RNA-binding</keyword>
<protein>
    <recommendedName>
        <fullName evidence="8">Ribonuclease 3</fullName>
        <ecNumber evidence="8">3.1.26.3</ecNumber>
    </recommendedName>
    <alternativeName>
        <fullName evidence="8">Ribonuclease III</fullName>
        <shortName evidence="8">RNase III</shortName>
    </alternativeName>
</protein>
<evidence type="ECO:0000256" key="1">
    <source>
        <dbReference type="ARBA" id="ARBA00000109"/>
    </source>
</evidence>
<feature type="binding site" evidence="8">
    <location>
        <position position="64"/>
    </location>
    <ligand>
        <name>Mg(2+)</name>
        <dbReference type="ChEBI" id="CHEBI:18420"/>
    </ligand>
</feature>
<evidence type="ECO:0000256" key="5">
    <source>
        <dbReference type="ARBA" id="ARBA00022759"/>
    </source>
</evidence>
<dbReference type="CDD" id="cd00593">
    <property type="entry name" value="RIBOc"/>
    <property type="match status" value="1"/>
</dbReference>
<keyword evidence="8" id="KW-0963">Cytoplasm</keyword>
<dbReference type="InterPro" id="IPR011907">
    <property type="entry name" value="RNase_III"/>
</dbReference>
<dbReference type="PANTHER" id="PTHR11207:SF0">
    <property type="entry name" value="RIBONUCLEASE 3"/>
    <property type="match status" value="1"/>
</dbReference>
<evidence type="ECO:0000256" key="7">
    <source>
        <dbReference type="ARBA" id="ARBA00022884"/>
    </source>
</evidence>
<keyword evidence="5 8" id="KW-0255">Endonuclease</keyword>
<feature type="active site" evidence="8">
    <location>
        <position position="136"/>
    </location>
</feature>
<reference evidence="11 12" key="1">
    <citation type="submission" date="2019-07" db="EMBL/GenBank/DDBJ databases">
        <title>Thalassofilum flectens gen. nov., sp. nov., a novel moderate thermophilic anaerobe from a shallow sea hot spring in Kunashir Island (Russia), representing a new family in the order Bacteroidales, and proposal of Thalassofilacea fam. nov.</title>
        <authorList>
            <person name="Kochetkova T.V."/>
            <person name="Podosokorskaya O.A."/>
            <person name="Novikov A."/>
            <person name="Elcheninov A.G."/>
            <person name="Toshchakov S.V."/>
            <person name="Kublanov I.V."/>
        </authorList>
    </citation>
    <scope>NUCLEOTIDE SEQUENCE [LARGE SCALE GENOMIC DNA]</scope>
    <source>
        <strain evidence="11 12">38-H</strain>
    </source>
</reference>
<comment type="similarity">
    <text evidence="2">Belongs to the ribonuclease III family.</text>
</comment>
<keyword evidence="8" id="KW-0698">rRNA processing</keyword>
<keyword evidence="8" id="KW-0460">Magnesium</keyword>
<dbReference type="PROSITE" id="PS50142">
    <property type="entry name" value="RNASE_3_2"/>
    <property type="match status" value="1"/>
</dbReference>
<keyword evidence="12" id="KW-1185">Reference proteome</keyword>
<dbReference type="InterPro" id="IPR000999">
    <property type="entry name" value="RNase_III_dom"/>
</dbReference>
<dbReference type="GO" id="GO:0003725">
    <property type="term" value="F:double-stranded RNA binding"/>
    <property type="evidence" value="ECO:0007669"/>
    <property type="project" value="TreeGrafter"/>
</dbReference>
<evidence type="ECO:0000256" key="8">
    <source>
        <dbReference type="HAMAP-Rule" id="MF_00104"/>
    </source>
</evidence>
<dbReference type="Pfam" id="PF14622">
    <property type="entry name" value="Ribonucleas_3_3"/>
    <property type="match status" value="1"/>
</dbReference>
<dbReference type="EMBL" id="CP041345">
    <property type="protein sequence ID" value="QKG81100.1"/>
    <property type="molecule type" value="Genomic_DNA"/>
</dbReference>
<dbReference type="GO" id="GO:0046872">
    <property type="term" value="F:metal ion binding"/>
    <property type="evidence" value="ECO:0007669"/>
    <property type="project" value="UniProtKB-KW"/>
</dbReference>
<dbReference type="InterPro" id="IPR036389">
    <property type="entry name" value="RNase_III_sf"/>
</dbReference>
<evidence type="ECO:0000256" key="2">
    <source>
        <dbReference type="ARBA" id="ARBA00010183"/>
    </source>
</evidence>
<dbReference type="GO" id="GO:0006397">
    <property type="term" value="P:mRNA processing"/>
    <property type="evidence" value="ECO:0007669"/>
    <property type="project" value="UniProtKB-UniRule"/>
</dbReference>
<dbReference type="EC" id="3.1.26.3" evidence="8"/>
<evidence type="ECO:0000256" key="3">
    <source>
        <dbReference type="ARBA" id="ARBA00022664"/>
    </source>
</evidence>
<dbReference type="Gene3D" id="3.30.160.20">
    <property type="match status" value="1"/>
</dbReference>
<dbReference type="AlphaFoldDB" id="A0A7D4BCQ8"/>
<feature type="active site" evidence="8">
    <location>
        <position position="68"/>
    </location>
</feature>
<dbReference type="GO" id="GO:0019843">
    <property type="term" value="F:rRNA binding"/>
    <property type="evidence" value="ECO:0007669"/>
    <property type="project" value="UniProtKB-KW"/>
</dbReference>
<organism evidence="11 12">
    <name type="scientific">Tenuifilum thalassicum</name>
    <dbReference type="NCBI Taxonomy" id="2590900"/>
    <lineage>
        <taxon>Bacteria</taxon>
        <taxon>Pseudomonadati</taxon>
        <taxon>Bacteroidota</taxon>
        <taxon>Bacteroidia</taxon>
        <taxon>Bacteroidales</taxon>
        <taxon>Tenuifilaceae</taxon>
        <taxon>Tenuifilum</taxon>
    </lineage>
</organism>
<dbReference type="GO" id="GO:0005737">
    <property type="term" value="C:cytoplasm"/>
    <property type="evidence" value="ECO:0007669"/>
    <property type="project" value="UniProtKB-SubCell"/>
</dbReference>
<keyword evidence="3 8" id="KW-0507">mRNA processing</keyword>
<dbReference type="PROSITE" id="PS00517">
    <property type="entry name" value="RNASE_3_1"/>
    <property type="match status" value="1"/>
</dbReference>
<dbReference type="PROSITE" id="PS50137">
    <property type="entry name" value="DS_RBD"/>
    <property type="match status" value="1"/>
</dbReference>
<dbReference type="RefSeq" id="WP_173076527.1">
    <property type="nucleotide sequence ID" value="NZ_CP041345.1"/>
</dbReference>
<comment type="subcellular location">
    <subcellularLocation>
        <location evidence="8">Cytoplasm</location>
    </subcellularLocation>
</comment>
<proteinExistence type="inferred from homology"/>
<keyword evidence="4 8" id="KW-0540">Nuclease</keyword>